<protein>
    <submittedName>
        <fullName evidence="2">Uncharacterized protein</fullName>
    </submittedName>
</protein>
<dbReference type="Proteomes" id="UP000655443">
    <property type="component" value="Unassembled WGS sequence"/>
</dbReference>
<feature type="compositionally biased region" description="Basic residues" evidence="1">
    <location>
        <begin position="47"/>
        <end position="57"/>
    </location>
</feature>
<accession>A0A918YDA9</accession>
<reference evidence="2" key="1">
    <citation type="journal article" date="2014" name="Int. J. Syst. Evol. Microbiol.">
        <title>Complete genome sequence of Corynebacterium casei LMG S-19264T (=DSM 44701T), isolated from a smear-ripened cheese.</title>
        <authorList>
            <consortium name="US DOE Joint Genome Institute (JGI-PGF)"/>
            <person name="Walter F."/>
            <person name="Albersmeier A."/>
            <person name="Kalinowski J."/>
            <person name="Ruckert C."/>
        </authorList>
    </citation>
    <scope>NUCLEOTIDE SEQUENCE</scope>
    <source>
        <strain evidence="2">JCM 4714</strain>
    </source>
</reference>
<keyword evidence="3" id="KW-1185">Reference proteome</keyword>
<organism evidence="2 3">
    <name type="scientific">Streptomyces alanosinicus</name>
    <dbReference type="NCBI Taxonomy" id="68171"/>
    <lineage>
        <taxon>Bacteria</taxon>
        <taxon>Bacillati</taxon>
        <taxon>Actinomycetota</taxon>
        <taxon>Actinomycetes</taxon>
        <taxon>Kitasatosporales</taxon>
        <taxon>Streptomycetaceae</taxon>
        <taxon>Streptomyces</taxon>
    </lineage>
</organism>
<sequence length="99" mass="10563">MLRKSRLPPGVWHALGAVSTYGTDMRLRRVGAPGHGETGTRKTAVAGRRRTARRRTAPRPAGQAYASGRTTPRIGIDPAPPTVTVRPGRGAWMIAPSPT</sequence>
<gene>
    <name evidence="2" type="ORF">GCM10010339_13400</name>
</gene>
<dbReference type="AlphaFoldDB" id="A0A918YDA9"/>
<dbReference type="EMBL" id="BMVG01000002">
    <property type="protein sequence ID" value="GHE00037.1"/>
    <property type="molecule type" value="Genomic_DNA"/>
</dbReference>
<evidence type="ECO:0000313" key="3">
    <source>
        <dbReference type="Proteomes" id="UP000655443"/>
    </source>
</evidence>
<name>A0A918YDA9_9ACTN</name>
<proteinExistence type="predicted"/>
<evidence type="ECO:0000313" key="2">
    <source>
        <dbReference type="EMBL" id="GHE00037.1"/>
    </source>
</evidence>
<reference evidence="2" key="2">
    <citation type="submission" date="2020-09" db="EMBL/GenBank/DDBJ databases">
        <authorList>
            <person name="Sun Q."/>
            <person name="Ohkuma M."/>
        </authorList>
    </citation>
    <scope>NUCLEOTIDE SEQUENCE</scope>
    <source>
        <strain evidence="2">JCM 4714</strain>
    </source>
</reference>
<comment type="caution">
    <text evidence="2">The sequence shown here is derived from an EMBL/GenBank/DDBJ whole genome shotgun (WGS) entry which is preliminary data.</text>
</comment>
<evidence type="ECO:0000256" key="1">
    <source>
        <dbReference type="SAM" id="MobiDB-lite"/>
    </source>
</evidence>
<feature type="region of interest" description="Disordered" evidence="1">
    <location>
        <begin position="29"/>
        <end position="89"/>
    </location>
</feature>